<reference evidence="5" key="2">
    <citation type="submission" date="2025-09" db="UniProtKB">
        <authorList>
            <consortium name="Ensembl"/>
        </authorList>
    </citation>
    <scope>IDENTIFICATION</scope>
</reference>
<feature type="chain" id="PRO_5034162015" evidence="3">
    <location>
        <begin position="18"/>
        <end position="228"/>
    </location>
</feature>
<evidence type="ECO:0000256" key="1">
    <source>
        <dbReference type="ARBA" id="ARBA00023157"/>
    </source>
</evidence>
<dbReference type="Ensembl" id="ENSCAFT00020000826.1">
    <property type="protein sequence ID" value="ENSCAFP00020000667.1"/>
    <property type="gene ID" value="ENSCAFG00020000657.1"/>
</dbReference>
<keyword evidence="1" id="KW-1015">Disulfide bond</keyword>
<dbReference type="PANTHER" id="PTHR22991">
    <property type="entry name" value="PROTEIN CBG13490"/>
    <property type="match status" value="1"/>
</dbReference>
<dbReference type="GO" id="GO:0001694">
    <property type="term" value="P:histamine biosynthetic process"/>
    <property type="evidence" value="ECO:0007669"/>
    <property type="project" value="Ensembl"/>
</dbReference>
<evidence type="ECO:0000259" key="4">
    <source>
        <dbReference type="PROSITE" id="PS50041"/>
    </source>
</evidence>
<organism evidence="5 6">
    <name type="scientific">Canis lupus dingo</name>
    <name type="common">dingo</name>
    <dbReference type="NCBI Taxonomy" id="286419"/>
    <lineage>
        <taxon>Eukaryota</taxon>
        <taxon>Metazoa</taxon>
        <taxon>Chordata</taxon>
        <taxon>Craniata</taxon>
        <taxon>Vertebrata</taxon>
        <taxon>Euteleostomi</taxon>
        <taxon>Mammalia</taxon>
        <taxon>Eutheria</taxon>
        <taxon>Laurasiatheria</taxon>
        <taxon>Carnivora</taxon>
        <taxon>Caniformia</taxon>
        <taxon>Canidae</taxon>
        <taxon>Canis</taxon>
    </lineage>
</organism>
<dbReference type="PROSITE" id="PS50041">
    <property type="entry name" value="C_TYPE_LECTIN_2"/>
    <property type="match status" value="1"/>
</dbReference>
<dbReference type="GO" id="GO:0006955">
    <property type="term" value="P:immune response"/>
    <property type="evidence" value="ECO:0007669"/>
    <property type="project" value="InterPro"/>
</dbReference>
<feature type="domain" description="C-type lectin" evidence="4">
    <location>
        <begin position="110"/>
        <end position="212"/>
    </location>
</feature>
<gene>
    <name evidence="5" type="primary">LOC112663370</name>
</gene>
<feature type="compositionally biased region" description="Polar residues" evidence="2">
    <location>
        <begin position="27"/>
        <end position="41"/>
    </location>
</feature>
<dbReference type="GO" id="GO:0017148">
    <property type="term" value="P:negative regulation of translation"/>
    <property type="evidence" value="ECO:0007669"/>
    <property type="project" value="Ensembl"/>
</dbReference>
<dbReference type="GO" id="GO:0042119">
    <property type="term" value="P:neutrophil activation"/>
    <property type="evidence" value="ECO:0007669"/>
    <property type="project" value="Ensembl"/>
</dbReference>
<dbReference type="SMART" id="SM00034">
    <property type="entry name" value="CLECT"/>
    <property type="match status" value="1"/>
</dbReference>
<dbReference type="InterPro" id="IPR002352">
    <property type="entry name" value="Eosinophil_major_basic"/>
</dbReference>
<name>A0A8C0JHA4_CANLU</name>
<dbReference type="InterPro" id="IPR001304">
    <property type="entry name" value="C-type_lectin-like"/>
</dbReference>
<dbReference type="InterPro" id="IPR016187">
    <property type="entry name" value="CTDL_fold"/>
</dbReference>
<reference evidence="5" key="1">
    <citation type="submission" date="2025-08" db="UniProtKB">
        <authorList>
            <consortium name="Ensembl"/>
        </authorList>
    </citation>
    <scope>IDENTIFICATION</scope>
</reference>
<evidence type="ECO:0000256" key="2">
    <source>
        <dbReference type="SAM" id="MobiDB-lite"/>
    </source>
</evidence>
<dbReference type="InterPro" id="IPR050976">
    <property type="entry name" value="Snaclec"/>
</dbReference>
<evidence type="ECO:0000313" key="6">
    <source>
        <dbReference type="Proteomes" id="UP000694391"/>
    </source>
</evidence>
<proteinExistence type="predicted"/>
<dbReference type="PRINTS" id="PR00770">
    <property type="entry name" value="EMAJORBASICP"/>
</dbReference>
<dbReference type="AlphaFoldDB" id="A0A8C0JHA4"/>
<dbReference type="GO" id="GO:0019370">
    <property type="term" value="P:leukotriene biosynthetic process"/>
    <property type="evidence" value="ECO:0007669"/>
    <property type="project" value="Ensembl"/>
</dbReference>
<dbReference type="Proteomes" id="UP000694391">
    <property type="component" value="Unplaced"/>
</dbReference>
<sequence length="228" mass="25735">MKDPLLLLLLLLGTVAAFHPGNDAPSLESQETQAELSQNLECSGEQEGDSALTPEVIQSEEEEAKPSSYWDTFQDEEAMDSDPAALDKDLQCPKEEDIVQIPGSPGCKTCRFLLVRNPERFKNAQNVCRRCYRGSLISIHNYNLDYCILCTARGVNQGQVWIGGRLSGSFLHRRFRWVDGSRWNFGFWAPGQRVYGRGNCVALRTRGERDWDWGRGQGWQGDSYILSP</sequence>
<dbReference type="GeneTree" id="ENSGT00440000039859"/>
<feature type="signal peptide" evidence="3">
    <location>
        <begin position="1"/>
        <end position="17"/>
    </location>
</feature>
<evidence type="ECO:0000313" key="5">
    <source>
        <dbReference type="Ensembl" id="ENSCAFP00020000667.1"/>
    </source>
</evidence>
<keyword evidence="6" id="KW-1185">Reference proteome</keyword>
<protein>
    <submittedName>
        <fullName evidence="5">Proteoglycan 3, pro eosinophil major basic protein 2</fullName>
    </submittedName>
</protein>
<accession>A0A8C0JHA4</accession>
<dbReference type="SUPFAM" id="SSF56436">
    <property type="entry name" value="C-type lectin-like"/>
    <property type="match status" value="1"/>
</dbReference>
<dbReference type="GO" id="GO:0032757">
    <property type="term" value="P:positive regulation of interleukin-8 production"/>
    <property type="evidence" value="ECO:0007669"/>
    <property type="project" value="Ensembl"/>
</dbReference>
<dbReference type="GO" id="GO:0042554">
    <property type="term" value="P:superoxide anion generation"/>
    <property type="evidence" value="ECO:0007669"/>
    <property type="project" value="Ensembl"/>
</dbReference>
<evidence type="ECO:0000256" key="3">
    <source>
        <dbReference type="SAM" id="SignalP"/>
    </source>
</evidence>
<dbReference type="Gene3D" id="3.10.100.10">
    <property type="entry name" value="Mannose-Binding Protein A, subunit A"/>
    <property type="match status" value="1"/>
</dbReference>
<dbReference type="PANTHER" id="PTHR22991:SF40">
    <property type="entry name" value="PROTEIN CBG13490"/>
    <property type="match status" value="1"/>
</dbReference>
<keyword evidence="3" id="KW-0732">Signal</keyword>
<feature type="region of interest" description="Disordered" evidence="2">
    <location>
        <begin position="23"/>
        <end position="68"/>
    </location>
</feature>
<dbReference type="GO" id="GO:0045575">
    <property type="term" value="P:basophil activation"/>
    <property type="evidence" value="ECO:0007669"/>
    <property type="project" value="Ensembl"/>
</dbReference>
<dbReference type="InterPro" id="IPR016186">
    <property type="entry name" value="C-type_lectin-like/link_sf"/>
</dbReference>